<reference evidence="2" key="1">
    <citation type="submission" date="2020-10" db="EMBL/GenBank/DDBJ databases">
        <authorList>
            <person name="Castelo-Branco R."/>
            <person name="Eusebio N."/>
            <person name="Adriana R."/>
            <person name="Vieira A."/>
            <person name="Brugerolle De Fraissinette N."/>
            <person name="Rezende De Castro R."/>
            <person name="Schneider M.P."/>
            <person name="Vasconcelos V."/>
            <person name="Leao P.N."/>
        </authorList>
    </citation>
    <scope>NUCLEOTIDE SEQUENCE</scope>
    <source>
        <strain evidence="2">LEGE 06105</strain>
    </source>
</reference>
<protein>
    <recommendedName>
        <fullName evidence="4">WxL domain-containing protein</fullName>
    </recommendedName>
</protein>
<organism evidence="2 3">
    <name type="scientific">Plectonema cf. radiosum LEGE 06105</name>
    <dbReference type="NCBI Taxonomy" id="945769"/>
    <lineage>
        <taxon>Bacteria</taxon>
        <taxon>Bacillati</taxon>
        <taxon>Cyanobacteriota</taxon>
        <taxon>Cyanophyceae</taxon>
        <taxon>Oscillatoriophycideae</taxon>
        <taxon>Oscillatoriales</taxon>
        <taxon>Microcoleaceae</taxon>
        <taxon>Plectonema</taxon>
    </lineage>
</organism>
<dbReference type="RefSeq" id="WP_193923933.1">
    <property type="nucleotide sequence ID" value="NZ_JADEWL010000115.1"/>
</dbReference>
<proteinExistence type="predicted"/>
<comment type="caution">
    <text evidence="2">The sequence shown here is derived from an EMBL/GenBank/DDBJ whole genome shotgun (WGS) entry which is preliminary data.</text>
</comment>
<name>A0A8J7K3F4_9CYAN</name>
<accession>A0A8J7K3F4</accession>
<dbReference type="Proteomes" id="UP000620559">
    <property type="component" value="Unassembled WGS sequence"/>
</dbReference>
<sequence>MKKILGIFAASAAALGSAMIAAPVHAQSAILPVEVQITPAIFLRTYSDLKFIVSQQDLQGGRSVDQDAESYDERAGITPLSTETPTGSENLTVTKTVPVLYQIWGGSTNPEVKVTASKDTLTGPGSTGVGGVSSTPVTMKVIEGTIESATNGTGINYKKASAGFEFTFPSSNIARDTIFTGGEITIRVVNP</sequence>
<evidence type="ECO:0000313" key="3">
    <source>
        <dbReference type="Proteomes" id="UP000620559"/>
    </source>
</evidence>
<keyword evidence="1" id="KW-0732">Signal</keyword>
<dbReference type="AlphaFoldDB" id="A0A8J7K3F4"/>
<evidence type="ECO:0008006" key="4">
    <source>
        <dbReference type="Google" id="ProtNLM"/>
    </source>
</evidence>
<feature type="chain" id="PRO_5035196389" description="WxL domain-containing protein" evidence="1">
    <location>
        <begin position="27"/>
        <end position="191"/>
    </location>
</feature>
<dbReference type="EMBL" id="JADEWL010000115">
    <property type="protein sequence ID" value="MBE9215731.1"/>
    <property type="molecule type" value="Genomic_DNA"/>
</dbReference>
<evidence type="ECO:0000256" key="1">
    <source>
        <dbReference type="SAM" id="SignalP"/>
    </source>
</evidence>
<keyword evidence="3" id="KW-1185">Reference proteome</keyword>
<gene>
    <name evidence="2" type="ORF">IQ247_24210</name>
</gene>
<evidence type="ECO:0000313" key="2">
    <source>
        <dbReference type="EMBL" id="MBE9215731.1"/>
    </source>
</evidence>
<feature type="signal peptide" evidence="1">
    <location>
        <begin position="1"/>
        <end position="26"/>
    </location>
</feature>